<gene>
    <name evidence="1" type="ORF">F7725_028723</name>
</gene>
<reference evidence="1 2" key="1">
    <citation type="submission" date="2020-03" db="EMBL/GenBank/DDBJ databases">
        <title>Dissostichus mawsoni Genome sequencing and assembly.</title>
        <authorList>
            <person name="Park H."/>
        </authorList>
    </citation>
    <scope>NUCLEOTIDE SEQUENCE [LARGE SCALE GENOMIC DNA]</scope>
    <source>
        <strain evidence="1">DM0001</strain>
        <tissue evidence="1">Muscle</tissue>
    </source>
</reference>
<dbReference type="Proteomes" id="UP000518266">
    <property type="component" value="Unassembled WGS sequence"/>
</dbReference>
<proteinExistence type="predicted"/>
<feature type="non-terminal residue" evidence="1">
    <location>
        <position position="238"/>
    </location>
</feature>
<dbReference type="AlphaFoldDB" id="A0A7J5XGG1"/>
<sequence>MLYCRHRRDLKLRTSIVPTQPSVSLRPPTSPFTVHSTIGQRDFTARLSSTVNCHVHSENGLLCLDQPLQISRDVESVSMLIQLLRPASGGGPVLAVRLTGVFVGLPVAQDVERGAGGDGWQAGLRDLQLLEVGVDRRVGAALTCRGRRLDKRSTDDDRRQLNGNFTKAPPGTFSECLYLPKMLSYSSSMSSTIWFWYTMWTAMLPVSVSGRSSVGPNTMATLWVVMRLASRDQLPWGE</sequence>
<protein>
    <submittedName>
        <fullName evidence="1">Uncharacterized protein</fullName>
    </submittedName>
</protein>
<name>A0A7J5XGG1_DISMA</name>
<dbReference type="EMBL" id="JAAKFY010000024">
    <property type="protein sequence ID" value="KAF3836165.1"/>
    <property type="molecule type" value="Genomic_DNA"/>
</dbReference>
<keyword evidence="2" id="KW-1185">Reference proteome</keyword>
<organism evidence="1 2">
    <name type="scientific">Dissostichus mawsoni</name>
    <name type="common">Antarctic cod</name>
    <dbReference type="NCBI Taxonomy" id="36200"/>
    <lineage>
        <taxon>Eukaryota</taxon>
        <taxon>Metazoa</taxon>
        <taxon>Chordata</taxon>
        <taxon>Craniata</taxon>
        <taxon>Vertebrata</taxon>
        <taxon>Euteleostomi</taxon>
        <taxon>Actinopterygii</taxon>
        <taxon>Neopterygii</taxon>
        <taxon>Teleostei</taxon>
        <taxon>Neoteleostei</taxon>
        <taxon>Acanthomorphata</taxon>
        <taxon>Eupercaria</taxon>
        <taxon>Perciformes</taxon>
        <taxon>Notothenioidei</taxon>
        <taxon>Nototheniidae</taxon>
        <taxon>Dissostichus</taxon>
    </lineage>
</organism>
<accession>A0A7J5XGG1</accession>
<comment type="caution">
    <text evidence="1">The sequence shown here is derived from an EMBL/GenBank/DDBJ whole genome shotgun (WGS) entry which is preliminary data.</text>
</comment>
<evidence type="ECO:0000313" key="1">
    <source>
        <dbReference type="EMBL" id="KAF3836165.1"/>
    </source>
</evidence>
<evidence type="ECO:0000313" key="2">
    <source>
        <dbReference type="Proteomes" id="UP000518266"/>
    </source>
</evidence>